<dbReference type="Gene3D" id="3.90.79.10">
    <property type="entry name" value="Nucleoside Triphosphate Pyrophosphohydrolase"/>
    <property type="match status" value="1"/>
</dbReference>
<comment type="cofactor">
    <cofactor evidence="1">
        <name>Mn(2+)</name>
        <dbReference type="ChEBI" id="CHEBI:29035"/>
    </cofactor>
</comment>
<dbReference type="PROSITE" id="PS51462">
    <property type="entry name" value="NUDIX"/>
    <property type="match status" value="1"/>
</dbReference>
<keyword evidence="4 9" id="KW-0378">Hydrolase</keyword>
<sequence length="432" mass="45301">MSMQPLLDELQRGLATLPADSIDAPVTARRGAVLLLLEPTDDDGGARILYTRRQAHLSSHPGQISFPGGRVDPGESVVDAALREADEEVGLDPTSVEVVGRLPAFYIPPSRFWMSAVVGVWRRPHPLRAAEAEVAEILHVDIFSLREEERWRAVPLSAAGSTWAWQLNDGDLLWGATAVVTSVLLDLALPGWSNGRRPNDLADDRLVRPWETVPVPGAPTPRPRLGDVATRQVHTPTAASAGTDAPTHADRQAWAGGVAEAVQRLLVQLEGRGGPVAVDGPVVVLCGPGRVGAVGRAAADILRAGGEDVVVVEAAGGIDGVDGDTLIGASIIVDALVGRGLRGLLADPLLGLVRALRDVAAPIVAVDLPSGIDPERGMVGETVSADVTITAPLLVPGHVAGGAMPFVADLYVVDRDGLRRAEVVDRPAEWGE</sequence>
<dbReference type="InterPro" id="IPR000086">
    <property type="entry name" value="NUDIX_hydrolase_dom"/>
</dbReference>
<evidence type="ECO:0000313" key="10">
    <source>
        <dbReference type="Proteomes" id="UP000264006"/>
    </source>
</evidence>
<protein>
    <submittedName>
        <fullName evidence="9">Putative nudix hydrolase YeaB</fullName>
    </submittedName>
</protein>
<dbReference type="SUPFAM" id="SSF64153">
    <property type="entry name" value="YjeF N-terminal domain-like"/>
    <property type="match status" value="1"/>
</dbReference>
<dbReference type="CDD" id="cd03426">
    <property type="entry name" value="NUDIX_CoAse_Nudt7"/>
    <property type="match status" value="1"/>
</dbReference>
<dbReference type="PANTHER" id="PTHR12992">
    <property type="entry name" value="NUDIX HYDROLASE"/>
    <property type="match status" value="1"/>
</dbReference>
<dbReference type="Proteomes" id="UP000264006">
    <property type="component" value="Chromosome"/>
</dbReference>
<dbReference type="PROSITE" id="PS51385">
    <property type="entry name" value="YJEF_N"/>
    <property type="match status" value="1"/>
</dbReference>
<proteinExistence type="predicted"/>
<keyword evidence="5" id="KW-0460">Magnesium</keyword>
<evidence type="ECO:0000256" key="2">
    <source>
        <dbReference type="ARBA" id="ARBA00001946"/>
    </source>
</evidence>
<dbReference type="InterPro" id="IPR036652">
    <property type="entry name" value="YjeF_N_dom_sf"/>
</dbReference>
<keyword evidence="10" id="KW-1185">Reference proteome</keyword>
<evidence type="ECO:0000256" key="1">
    <source>
        <dbReference type="ARBA" id="ARBA00001936"/>
    </source>
</evidence>
<dbReference type="Pfam" id="PF00293">
    <property type="entry name" value="NUDIX"/>
    <property type="match status" value="1"/>
</dbReference>
<gene>
    <name evidence="9" type="ORF">DVS28_a3945</name>
</gene>
<keyword evidence="3" id="KW-0479">Metal-binding</keyword>
<dbReference type="PROSITE" id="PS00893">
    <property type="entry name" value="NUDIX_BOX"/>
    <property type="match status" value="1"/>
</dbReference>
<organism evidence="9 10">
    <name type="scientific">Euzebya pacifica</name>
    <dbReference type="NCBI Taxonomy" id="1608957"/>
    <lineage>
        <taxon>Bacteria</taxon>
        <taxon>Bacillati</taxon>
        <taxon>Actinomycetota</taxon>
        <taxon>Nitriliruptoria</taxon>
        <taxon>Euzebyales</taxon>
    </lineage>
</organism>
<evidence type="ECO:0000313" key="9">
    <source>
        <dbReference type="EMBL" id="AXV08616.1"/>
    </source>
</evidence>
<dbReference type="InterPro" id="IPR020084">
    <property type="entry name" value="NUDIX_hydrolase_CS"/>
</dbReference>
<dbReference type="PANTHER" id="PTHR12992:SF11">
    <property type="entry name" value="MITOCHONDRIAL COENZYME A DIPHOSPHATASE NUDT8"/>
    <property type="match status" value="1"/>
</dbReference>
<evidence type="ECO:0000256" key="5">
    <source>
        <dbReference type="ARBA" id="ARBA00022842"/>
    </source>
</evidence>
<reference evidence="9 10" key="1">
    <citation type="submission" date="2018-09" db="EMBL/GenBank/DDBJ databases">
        <title>Complete genome sequence of Euzebya sp. DY32-46 isolated from seawater of Pacific Ocean.</title>
        <authorList>
            <person name="Xu L."/>
            <person name="Wu Y.-H."/>
            <person name="Xu X.-W."/>
        </authorList>
    </citation>
    <scope>NUCLEOTIDE SEQUENCE [LARGE SCALE GENOMIC DNA]</scope>
    <source>
        <strain evidence="9 10">DY32-46</strain>
    </source>
</reference>
<evidence type="ECO:0000256" key="3">
    <source>
        <dbReference type="ARBA" id="ARBA00022723"/>
    </source>
</evidence>
<dbReference type="GO" id="GO:0046872">
    <property type="term" value="F:metal ion binding"/>
    <property type="evidence" value="ECO:0007669"/>
    <property type="project" value="UniProtKB-KW"/>
</dbReference>
<accession>A0A346Y2B9</accession>
<feature type="domain" description="YjeF N-terminal" evidence="7">
    <location>
        <begin position="230"/>
        <end position="423"/>
    </location>
</feature>
<dbReference type="AlphaFoldDB" id="A0A346Y2B9"/>
<dbReference type="InterPro" id="IPR045121">
    <property type="entry name" value="CoAse"/>
</dbReference>
<dbReference type="GO" id="GO:0010945">
    <property type="term" value="F:coenzyme A diphosphatase activity"/>
    <property type="evidence" value="ECO:0007669"/>
    <property type="project" value="InterPro"/>
</dbReference>
<dbReference type="KEGG" id="euz:DVS28_a3945"/>
<dbReference type="OrthoDB" id="9802805at2"/>
<dbReference type="InterPro" id="IPR004443">
    <property type="entry name" value="YjeF_N_dom"/>
</dbReference>
<feature type="domain" description="Nudix hydrolase" evidence="8">
    <location>
        <begin position="27"/>
        <end position="166"/>
    </location>
</feature>
<comment type="cofactor">
    <cofactor evidence="2">
        <name>Mg(2+)</name>
        <dbReference type="ChEBI" id="CHEBI:18420"/>
    </cofactor>
</comment>
<dbReference type="EMBL" id="CP031165">
    <property type="protein sequence ID" value="AXV08616.1"/>
    <property type="molecule type" value="Genomic_DNA"/>
</dbReference>
<evidence type="ECO:0000259" key="8">
    <source>
        <dbReference type="PROSITE" id="PS51462"/>
    </source>
</evidence>
<evidence type="ECO:0000256" key="6">
    <source>
        <dbReference type="ARBA" id="ARBA00023211"/>
    </source>
</evidence>
<dbReference type="InterPro" id="IPR015797">
    <property type="entry name" value="NUDIX_hydrolase-like_dom_sf"/>
</dbReference>
<dbReference type="Gene3D" id="3.40.50.10260">
    <property type="entry name" value="YjeF N-terminal domain"/>
    <property type="match status" value="1"/>
</dbReference>
<dbReference type="Pfam" id="PF03853">
    <property type="entry name" value="YjeF_N"/>
    <property type="match status" value="1"/>
</dbReference>
<dbReference type="SUPFAM" id="SSF55811">
    <property type="entry name" value="Nudix"/>
    <property type="match status" value="1"/>
</dbReference>
<name>A0A346Y2B9_9ACTN</name>
<dbReference type="RefSeq" id="WP_114592938.1">
    <property type="nucleotide sequence ID" value="NZ_CP031165.1"/>
</dbReference>
<keyword evidence="6" id="KW-0464">Manganese</keyword>
<evidence type="ECO:0000259" key="7">
    <source>
        <dbReference type="PROSITE" id="PS51385"/>
    </source>
</evidence>
<evidence type="ECO:0000256" key="4">
    <source>
        <dbReference type="ARBA" id="ARBA00022801"/>
    </source>
</evidence>